<dbReference type="Gene3D" id="3.30.412.10">
    <property type="entry name" value="Proaerolysin, chain A, domain 2"/>
    <property type="match status" value="2"/>
</dbReference>
<dbReference type="InterPro" id="IPR053280">
    <property type="entry name" value="Aerolysin-like_pore-former"/>
</dbReference>
<evidence type="ECO:0000256" key="1">
    <source>
        <dbReference type="ARBA" id="ARBA00009831"/>
    </source>
</evidence>
<evidence type="ECO:0000259" key="4">
    <source>
        <dbReference type="SMART" id="SM00999"/>
    </source>
</evidence>
<name>A0A3M6U7B6_POCDA</name>
<dbReference type="OrthoDB" id="5984372at2759"/>
<gene>
    <name evidence="5" type="ORF">pdam_00019470</name>
</gene>
<feature type="domain" description="Aerolysin-like C-terminal" evidence="4">
    <location>
        <begin position="232"/>
        <end position="577"/>
    </location>
</feature>
<evidence type="ECO:0000313" key="5">
    <source>
        <dbReference type="EMBL" id="RMX49517.1"/>
    </source>
</evidence>
<dbReference type="Proteomes" id="UP000275408">
    <property type="component" value="Unassembled WGS sequence"/>
</dbReference>
<sequence length="708" mass="81277">MTCYSRLTLVRVNRYLSNVDLLIAPHATTKSLLTDAGVSFWKQQRDTESNITGSINQHFRLNARNCVMRDWNFTIKGEKECDMFKYLVGFERDGNDYLPGLKKAKCCERDKTFWGVPTQCQMFDWIRSMDRTGISNCPPGFYLRGVSRGDMYGNDVGSIDWGKCCKPSHHPYEHHECYQEDVSDTFNRAGLSECKRDGFFIAGFENQDSGGKLSSIKKFKCCRMVESIPQLKNMEGLKQRVMDATMFNIGQLANMMGFAWAGGCWSRYAGEHFRRNKDTWESAYKSYCLGEGPKKDVRLKISYENFKFTMKDVKFGKSVKQTIPLDQEERLMNSPDRSYSRVSSNKKSTPGYDSEVEIQFRVASTLKNVQKTSWDSKFGLEVGMEYEPPSTTGGVGFSAKSSFSYEWGGDQEDTTVNEDWHILSIKEAKQLPPKTFSEWHAFKKPQKVTIPYTATIVPTFSVKLEGYMKWGGGYYGNFPNFHQEHRGSGDRKKLSYTFGSADKPFYDDLKDQIEQNMYPWQWLALKQHYPYSKYFIDQLINSDLYAFTMEGQFEEITENEIKSKWYPSRPISEMNDALANLTAMQDQGEKFPLFPRIYPEGPAVKIIDNSKDIEVPYAKLSYVNDEEGPEPTVFPHIDPPESKVRPVNNRKDLEPAPAKHGRQGKVKKFGDKKKEEPKPTIFPPINPPAPKVKPVDNSKEIKPPPVIH</sequence>
<dbReference type="PANTHER" id="PTHR34007">
    <property type="entry name" value="AEROLYSIN-LIKE PROTEIN-RELATED"/>
    <property type="match status" value="1"/>
</dbReference>
<dbReference type="InterPro" id="IPR055267">
    <property type="entry name" value="Aerolysin-like_C"/>
</dbReference>
<keyword evidence="2" id="KW-1015">Disulfide bond</keyword>
<proteinExistence type="inferred from homology"/>
<feature type="compositionally biased region" description="Basic and acidic residues" evidence="3">
    <location>
        <begin position="668"/>
        <end position="678"/>
    </location>
</feature>
<evidence type="ECO:0000313" key="6">
    <source>
        <dbReference type="Proteomes" id="UP000275408"/>
    </source>
</evidence>
<dbReference type="SMART" id="SM00999">
    <property type="entry name" value="Aerolysin"/>
    <property type="match status" value="1"/>
</dbReference>
<comment type="similarity">
    <text evidence="1">Belongs to the aerolysin family.</text>
</comment>
<evidence type="ECO:0000256" key="2">
    <source>
        <dbReference type="ARBA" id="ARBA00023157"/>
    </source>
</evidence>
<comment type="caution">
    <text evidence="5">The sequence shown here is derived from an EMBL/GenBank/DDBJ whole genome shotgun (WGS) entry which is preliminary data.</text>
</comment>
<dbReference type="PANTHER" id="PTHR34007:SF1">
    <property type="entry name" value="AEROLYSIN-LIKE PROTEIN-RELATED"/>
    <property type="match status" value="1"/>
</dbReference>
<dbReference type="AlphaFoldDB" id="A0A3M6U7B6"/>
<protein>
    <recommendedName>
        <fullName evidence="4">Aerolysin-like C-terminal domain-containing protein</fullName>
    </recommendedName>
</protein>
<feature type="compositionally biased region" description="Basic and acidic residues" evidence="3">
    <location>
        <begin position="693"/>
        <end position="702"/>
    </location>
</feature>
<evidence type="ECO:0000256" key="3">
    <source>
        <dbReference type="SAM" id="MobiDB-lite"/>
    </source>
</evidence>
<dbReference type="SUPFAM" id="SSF56973">
    <property type="entry name" value="Aerolisin/ETX pore-forming domain"/>
    <property type="match status" value="1"/>
</dbReference>
<accession>A0A3M6U7B6</accession>
<keyword evidence="6" id="KW-1185">Reference proteome</keyword>
<dbReference type="EMBL" id="RCHS01002116">
    <property type="protein sequence ID" value="RMX49517.1"/>
    <property type="molecule type" value="Genomic_DNA"/>
</dbReference>
<feature type="compositionally biased region" description="Pro residues" evidence="3">
    <location>
        <begin position="680"/>
        <end position="691"/>
    </location>
</feature>
<dbReference type="Pfam" id="PF01117">
    <property type="entry name" value="Aerolysin"/>
    <property type="match status" value="1"/>
</dbReference>
<reference evidence="5 6" key="1">
    <citation type="journal article" date="2018" name="Sci. Rep.">
        <title>Comparative analysis of the Pocillopora damicornis genome highlights role of immune system in coral evolution.</title>
        <authorList>
            <person name="Cunning R."/>
            <person name="Bay R.A."/>
            <person name="Gillette P."/>
            <person name="Baker A.C."/>
            <person name="Traylor-Knowles N."/>
        </authorList>
    </citation>
    <scope>NUCLEOTIDE SEQUENCE [LARGE SCALE GENOMIC DNA]</scope>
    <source>
        <strain evidence="5">RSMAS</strain>
        <tissue evidence="5">Whole animal</tissue>
    </source>
</reference>
<feature type="region of interest" description="Disordered" evidence="3">
    <location>
        <begin position="628"/>
        <end position="708"/>
    </location>
</feature>
<organism evidence="5 6">
    <name type="scientific">Pocillopora damicornis</name>
    <name type="common">Cauliflower coral</name>
    <name type="synonym">Millepora damicornis</name>
    <dbReference type="NCBI Taxonomy" id="46731"/>
    <lineage>
        <taxon>Eukaryota</taxon>
        <taxon>Metazoa</taxon>
        <taxon>Cnidaria</taxon>
        <taxon>Anthozoa</taxon>
        <taxon>Hexacorallia</taxon>
        <taxon>Scleractinia</taxon>
        <taxon>Astrocoeniina</taxon>
        <taxon>Pocilloporidae</taxon>
        <taxon>Pocillopora</taxon>
    </lineage>
</organism>
<feature type="compositionally biased region" description="Basic and acidic residues" evidence="3">
    <location>
        <begin position="638"/>
        <end position="654"/>
    </location>
</feature>